<gene>
    <name evidence="2" type="ORF">AVEN_179074_1</name>
</gene>
<organism evidence="2 3">
    <name type="scientific">Araneus ventricosus</name>
    <name type="common">Orbweaver spider</name>
    <name type="synonym">Epeira ventricosa</name>
    <dbReference type="NCBI Taxonomy" id="182803"/>
    <lineage>
        <taxon>Eukaryota</taxon>
        <taxon>Metazoa</taxon>
        <taxon>Ecdysozoa</taxon>
        <taxon>Arthropoda</taxon>
        <taxon>Chelicerata</taxon>
        <taxon>Arachnida</taxon>
        <taxon>Araneae</taxon>
        <taxon>Araneomorphae</taxon>
        <taxon>Entelegynae</taxon>
        <taxon>Araneoidea</taxon>
        <taxon>Araneidae</taxon>
        <taxon>Araneus</taxon>
    </lineage>
</organism>
<protein>
    <submittedName>
        <fullName evidence="2">Uncharacterized protein</fullName>
    </submittedName>
</protein>
<feature type="region of interest" description="Disordered" evidence="1">
    <location>
        <begin position="1"/>
        <end position="20"/>
    </location>
</feature>
<evidence type="ECO:0000313" key="3">
    <source>
        <dbReference type="Proteomes" id="UP000499080"/>
    </source>
</evidence>
<keyword evidence="3" id="KW-1185">Reference proteome</keyword>
<dbReference type="AlphaFoldDB" id="A0A4Y2QD13"/>
<evidence type="ECO:0000313" key="2">
    <source>
        <dbReference type="EMBL" id="GBN60790.1"/>
    </source>
</evidence>
<accession>A0A4Y2QD13</accession>
<dbReference type="Proteomes" id="UP000499080">
    <property type="component" value="Unassembled WGS sequence"/>
</dbReference>
<reference evidence="2 3" key="1">
    <citation type="journal article" date="2019" name="Sci. Rep.">
        <title>Orb-weaving spider Araneus ventricosus genome elucidates the spidroin gene catalogue.</title>
        <authorList>
            <person name="Kono N."/>
            <person name="Nakamura H."/>
            <person name="Ohtoshi R."/>
            <person name="Moran D.A.P."/>
            <person name="Shinohara A."/>
            <person name="Yoshida Y."/>
            <person name="Fujiwara M."/>
            <person name="Mori M."/>
            <person name="Tomita M."/>
            <person name="Arakawa K."/>
        </authorList>
    </citation>
    <scope>NUCLEOTIDE SEQUENCE [LARGE SCALE GENOMIC DNA]</scope>
</reference>
<proteinExistence type="predicted"/>
<dbReference type="EMBL" id="BGPR01013461">
    <property type="protein sequence ID" value="GBN60790.1"/>
    <property type="molecule type" value="Genomic_DNA"/>
</dbReference>
<evidence type="ECO:0000256" key="1">
    <source>
        <dbReference type="SAM" id="MobiDB-lite"/>
    </source>
</evidence>
<comment type="caution">
    <text evidence="2">The sequence shown here is derived from an EMBL/GenBank/DDBJ whole genome shotgun (WGS) entry which is preliminary data.</text>
</comment>
<sequence length="139" mass="16036">MVESNAYPESNPHNTENPHTHRHFIYANTENDVIRMTNLRHRNTQKNIVPIRHDRLSPTYGPTVVTNSTFPLPSPCQIKSLCQLFSPLLQEACKCPISTTDVTFTFRESHSLIVWLRLKGSAEADTLWFPWRPPIPWDA</sequence>
<feature type="compositionally biased region" description="Polar residues" evidence="1">
    <location>
        <begin position="7"/>
        <end position="17"/>
    </location>
</feature>
<name>A0A4Y2QD13_ARAVE</name>